<proteinExistence type="predicted"/>
<dbReference type="SMART" id="SM01349">
    <property type="entry name" value="TOG"/>
    <property type="match status" value="1"/>
</dbReference>
<dbReference type="EMBL" id="KL251503">
    <property type="protein sequence ID" value="KGB40549.1"/>
    <property type="molecule type" value="Genomic_DNA"/>
</dbReference>
<feature type="region of interest" description="Disordered" evidence="1">
    <location>
        <begin position="133"/>
        <end position="314"/>
    </location>
</feature>
<feature type="compositionally biased region" description="Polar residues" evidence="1">
    <location>
        <begin position="248"/>
        <end position="300"/>
    </location>
</feature>
<evidence type="ECO:0000313" key="3">
    <source>
        <dbReference type="EMBL" id="KGB40549.1"/>
    </source>
</evidence>
<dbReference type="AlphaFoldDB" id="A0A095A4I4"/>
<evidence type="ECO:0000256" key="1">
    <source>
        <dbReference type="SAM" id="MobiDB-lite"/>
    </source>
</evidence>
<name>A0A095A4I4_SCHHA</name>
<evidence type="ECO:0000259" key="2">
    <source>
        <dbReference type="SMART" id="SM01349"/>
    </source>
</evidence>
<sequence length="849" mass="93257">MEILYYFNRLKLKIVDRGLFEQPVLVTSGKSNTILSSSQSLNKLSINANINPSGRQTPANSKHNEHNQLEHGIHHLSKDNELEGSNILLGIGLNDTSYATSANSTPNVCDIDSKGGTHEACVSHSFRQRILQKKSKKLQKLRDNSTLSKQASNTSLSSLQPSENNLNQVNSETIDNTTLNLDNDKSFPILDSSEHPPSHSTWPPPSSNNTRMNYPLKPEESSPKLKSGHTPSGVSLLPPTRRRLPAENSLSKGSRSTSQNSVNNTVINHSEYSNVDSNESMSSNLHCTDNPITSNDTSLKLSDYDKNPLPDKPQLNKVRSVVSLSGTPPTLPSALNLINSNDWEDKVTGLELLAQIVTEQSVHLVQTTQTGSASAGSSRQPATNLSSSAPTLILTAETLSQAVQAVITECRNLRSQVSRQAVQTMGSLFQGLNRAMDPHVDVCIRVLLSKTGEAAAAFLRDEVSVIMDEVIQHASPSRTLQALIQHGIGHKNPAVRLQTALLVSRIVENLRNHGRMNLSNRNNINRGSGGSNNNNNPTVGRLSSWGSTGNLNSVSSANLSSSNSVFLGGFMERLVSALSQFLTDGNQETRYYGRRLLSTLMQHPDFERTAQRQLTGQPLRAVKEAIDQIHQKGVGDLPSSMSSSAGSRRRGFSPATRSRGPSAGGLVIVPYVPRIELEKTVMSSSNLEAPPLMRKLLIGQLFHNTDKLPIYNSIRQIWEMDLLDNNITTTNNTNNSVLKKLSWCMLWLQDKNQPVNYKVNIGDYVAVIGKLVQPNKDNDNNDYDDKKECLNGWHILAKSVTHLTDHIIQQDNGELLYTSSSSSSQKIMSNSAFYELSWPLEVIDMTYSV</sequence>
<feature type="domain" description="TOG" evidence="2">
    <location>
        <begin position="314"/>
        <end position="635"/>
    </location>
</feature>
<dbReference type="GO" id="GO:0005881">
    <property type="term" value="C:cytoplasmic microtubule"/>
    <property type="evidence" value="ECO:0007669"/>
    <property type="project" value="TreeGrafter"/>
</dbReference>
<accession>A0A095A4I4</accession>
<feature type="region of interest" description="Disordered" evidence="1">
    <location>
        <begin position="516"/>
        <end position="544"/>
    </location>
</feature>
<feature type="compositionally biased region" description="Polar residues" evidence="1">
    <location>
        <begin position="144"/>
        <end position="181"/>
    </location>
</feature>
<reference evidence="3" key="1">
    <citation type="journal article" date="2012" name="Nat. Genet.">
        <title>Whole-genome sequence of Schistosoma haematobium.</title>
        <authorList>
            <person name="Young N.D."/>
            <person name="Jex A.R."/>
            <person name="Li B."/>
            <person name="Liu S."/>
            <person name="Yang L."/>
            <person name="Xiong Z."/>
            <person name="Li Y."/>
            <person name="Cantacessi C."/>
            <person name="Hall R.S."/>
            <person name="Xu X."/>
            <person name="Chen F."/>
            <person name="Wu X."/>
            <person name="Zerlotini A."/>
            <person name="Oliveira G."/>
            <person name="Hofmann A."/>
            <person name="Zhang G."/>
            <person name="Fang X."/>
            <person name="Kang Y."/>
            <person name="Campbell B.E."/>
            <person name="Loukas A."/>
            <person name="Ranganathan S."/>
            <person name="Rollinson D."/>
            <person name="Rinaldi G."/>
            <person name="Brindley P.J."/>
            <person name="Yang H."/>
            <person name="Wang J."/>
            <person name="Wang J."/>
            <person name="Gasser R.B."/>
        </authorList>
    </citation>
    <scope>NUCLEOTIDE SEQUENCE [LARGE SCALE GENOMIC DNA]</scope>
</reference>
<dbReference type="GO" id="GO:0008017">
    <property type="term" value="F:microtubule binding"/>
    <property type="evidence" value="ECO:0007669"/>
    <property type="project" value="TreeGrafter"/>
</dbReference>
<organism evidence="3">
    <name type="scientific">Schistosoma haematobium</name>
    <name type="common">Blood fluke</name>
    <dbReference type="NCBI Taxonomy" id="6185"/>
    <lineage>
        <taxon>Eukaryota</taxon>
        <taxon>Metazoa</taxon>
        <taxon>Spiralia</taxon>
        <taxon>Lophotrochozoa</taxon>
        <taxon>Platyhelminthes</taxon>
        <taxon>Trematoda</taxon>
        <taxon>Digenea</taxon>
        <taxon>Strigeidida</taxon>
        <taxon>Schistosomatoidea</taxon>
        <taxon>Schistosomatidae</taxon>
        <taxon>Schistosoma</taxon>
    </lineage>
</organism>
<dbReference type="InterPro" id="IPR011989">
    <property type="entry name" value="ARM-like"/>
</dbReference>
<dbReference type="InterPro" id="IPR016024">
    <property type="entry name" value="ARM-type_fold"/>
</dbReference>
<feature type="region of interest" description="Disordered" evidence="1">
    <location>
        <begin position="633"/>
        <end position="659"/>
    </location>
</feature>
<protein>
    <submittedName>
        <fullName evidence="3">Protein FAM179B</fullName>
    </submittedName>
</protein>
<dbReference type="Gene3D" id="1.25.10.10">
    <property type="entry name" value="Leucine-rich Repeat Variant"/>
    <property type="match status" value="1"/>
</dbReference>
<feature type="compositionally biased region" description="Low complexity" evidence="1">
    <location>
        <begin position="516"/>
        <end position="536"/>
    </location>
</feature>
<dbReference type="PANTHER" id="PTHR21567:SF87">
    <property type="entry name" value="CRESCERIN-LIKE PROTEIN CHE-12"/>
    <property type="match status" value="1"/>
</dbReference>
<gene>
    <name evidence="3" type="ORF">MS3_09024</name>
</gene>
<dbReference type="GO" id="GO:0000226">
    <property type="term" value="P:microtubule cytoskeleton organization"/>
    <property type="evidence" value="ECO:0007669"/>
    <property type="project" value="TreeGrafter"/>
</dbReference>
<dbReference type="InterPro" id="IPR034085">
    <property type="entry name" value="TOG"/>
</dbReference>
<dbReference type="SUPFAM" id="SSF48371">
    <property type="entry name" value="ARM repeat"/>
    <property type="match status" value="1"/>
</dbReference>
<dbReference type="PANTHER" id="PTHR21567">
    <property type="entry name" value="CLASP"/>
    <property type="match status" value="1"/>
</dbReference>